<dbReference type="EMBL" id="OU892286">
    <property type="protein sequence ID" value="CAG9761315.1"/>
    <property type="molecule type" value="Genomic_DNA"/>
</dbReference>
<accession>A0A9N9QJJ8</accession>
<gene>
    <name evidence="2" type="ORF">CEUTPL_LOCUS2020</name>
</gene>
<feature type="compositionally biased region" description="Polar residues" evidence="1">
    <location>
        <begin position="59"/>
        <end position="80"/>
    </location>
</feature>
<evidence type="ECO:0000313" key="3">
    <source>
        <dbReference type="Proteomes" id="UP001152799"/>
    </source>
</evidence>
<name>A0A9N9QJJ8_9CUCU</name>
<feature type="region of interest" description="Disordered" evidence="1">
    <location>
        <begin position="131"/>
        <end position="172"/>
    </location>
</feature>
<proteinExistence type="predicted"/>
<reference evidence="2" key="1">
    <citation type="submission" date="2022-01" db="EMBL/GenBank/DDBJ databases">
        <authorList>
            <person name="King R."/>
        </authorList>
    </citation>
    <scope>NUCLEOTIDE SEQUENCE</scope>
</reference>
<sequence>MARYLAPTKQIPVYKFGPRFFSNKQLEQLEMGQHLGVEEKEENSEIPAIRYNVCRDRSGSSTKKYNFPKTSQSTDQSSKLENFDHSIENRVPTEHNKDQKIELPPPSAGYRQFEASSTYKNLVLPLKVSKLSNPFPSPVKMMRSHTVSDQEKADQMQSERRVPRSIARKKAT</sequence>
<organism evidence="2 3">
    <name type="scientific">Ceutorhynchus assimilis</name>
    <name type="common">cabbage seed weevil</name>
    <dbReference type="NCBI Taxonomy" id="467358"/>
    <lineage>
        <taxon>Eukaryota</taxon>
        <taxon>Metazoa</taxon>
        <taxon>Ecdysozoa</taxon>
        <taxon>Arthropoda</taxon>
        <taxon>Hexapoda</taxon>
        <taxon>Insecta</taxon>
        <taxon>Pterygota</taxon>
        <taxon>Neoptera</taxon>
        <taxon>Endopterygota</taxon>
        <taxon>Coleoptera</taxon>
        <taxon>Polyphaga</taxon>
        <taxon>Cucujiformia</taxon>
        <taxon>Curculionidae</taxon>
        <taxon>Ceutorhynchinae</taxon>
        <taxon>Ceutorhynchus</taxon>
    </lineage>
</organism>
<evidence type="ECO:0000256" key="1">
    <source>
        <dbReference type="SAM" id="MobiDB-lite"/>
    </source>
</evidence>
<dbReference type="OrthoDB" id="6742557at2759"/>
<protein>
    <submittedName>
        <fullName evidence="2">Uncharacterized protein</fullName>
    </submittedName>
</protein>
<feature type="region of interest" description="Disordered" evidence="1">
    <location>
        <begin position="58"/>
        <end position="85"/>
    </location>
</feature>
<feature type="compositionally biased region" description="Basic and acidic residues" evidence="1">
    <location>
        <begin position="146"/>
        <end position="162"/>
    </location>
</feature>
<dbReference type="Proteomes" id="UP001152799">
    <property type="component" value="Chromosome 10"/>
</dbReference>
<evidence type="ECO:0000313" key="2">
    <source>
        <dbReference type="EMBL" id="CAG9761315.1"/>
    </source>
</evidence>
<dbReference type="AlphaFoldDB" id="A0A9N9QJJ8"/>
<keyword evidence="3" id="KW-1185">Reference proteome</keyword>